<gene>
    <name evidence="1" type="ORF">DCC35_09915</name>
</gene>
<name>A0A4D7JFS9_9BACT</name>
<keyword evidence="2" id="KW-1185">Reference proteome</keyword>
<protein>
    <submittedName>
        <fullName evidence="1">Uncharacterized protein</fullName>
    </submittedName>
</protein>
<dbReference type="AlphaFoldDB" id="A0A4D7JFS9"/>
<organism evidence="1 2">
    <name type="scientific">Mangrovivirga cuniculi</name>
    <dbReference type="NCBI Taxonomy" id="2715131"/>
    <lineage>
        <taxon>Bacteria</taxon>
        <taxon>Pseudomonadati</taxon>
        <taxon>Bacteroidota</taxon>
        <taxon>Cytophagia</taxon>
        <taxon>Cytophagales</taxon>
        <taxon>Mangrovivirgaceae</taxon>
        <taxon>Mangrovivirga</taxon>
    </lineage>
</organism>
<evidence type="ECO:0000313" key="2">
    <source>
        <dbReference type="Proteomes" id="UP000298616"/>
    </source>
</evidence>
<accession>A0A4D7JFS9</accession>
<dbReference type="Proteomes" id="UP000298616">
    <property type="component" value="Chromosome"/>
</dbReference>
<proteinExistence type="predicted"/>
<evidence type="ECO:0000313" key="1">
    <source>
        <dbReference type="EMBL" id="QCK15039.1"/>
    </source>
</evidence>
<dbReference type="EMBL" id="CP028923">
    <property type="protein sequence ID" value="QCK15039.1"/>
    <property type="molecule type" value="Genomic_DNA"/>
</dbReference>
<dbReference type="OrthoDB" id="1374941at2"/>
<sequence length="227" mass="26658">MGTFGLNEVKSVVTQEFIGHLSPVNWIVRDENYGLWIEKETSETKDFIYFTIKDHYDEKHLSKYHLARPSASRRFHRVEKVLSECFDQFDEMDKATIFPFDYYDGGMDNRLPPPLTGVVNEEELKRDVEIMKEYLDQYILPFFIDYPTLKEVDAKIQQIPIVDLHKFIGQEVIGRRMVIMKLAGNPGYEEYVKMILDYFEGEAKKGNAEAKADLEKYTKLKEYLANN</sequence>
<reference evidence="1 2" key="1">
    <citation type="submission" date="2018-04" db="EMBL/GenBank/DDBJ databases">
        <title>Complete genome uncultured novel isolate.</title>
        <authorList>
            <person name="Merlino G."/>
        </authorList>
    </citation>
    <scope>NUCLEOTIDE SEQUENCE [LARGE SCALE GENOMIC DNA]</scope>
    <source>
        <strain evidence="2">R1DC9</strain>
    </source>
</reference>
<dbReference type="RefSeq" id="WP_137090625.1">
    <property type="nucleotide sequence ID" value="NZ_CP028923.1"/>
</dbReference>
<dbReference type="KEGG" id="fpf:DCC35_09915"/>